<feature type="region of interest" description="Disordered" evidence="1">
    <location>
        <begin position="55"/>
        <end position="80"/>
    </location>
</feature>
<feature type="transmembrane region" description="Helical" evidence="2">
    <location>
        <begin position="83"/>
        <end position="106"/>
    </location>
</feature>
<sequence length="115" mass="11830">MLANTACVQADAPVHPTPAPTVGEITGGLTGEIDPDSEPEISAEAECYSVIIMADEPEPTPTPTPTPTAPPEPGPEELPKTRIAGGIGILLGVGGMLAAGYGAFLFNRKRQPNNR</sequence>
<dbReference type="AlphaFoldDB" id="A0AAU7DYD9"/>
<feature type="region of interest" description="Disordered" evidence="1">
    <location>
        <begin position="1"/>
        <end position="22"/>
    </location>
</feature>
<evidence type="ECO:0000256" key="2">
    <source>
        <dbReference type="SAM" id="Phobius"/>
    </source>
</evidence>
<name>A0AAU7DYD9_9MICO</name>
<evidence type="ECO:0000313" key="3">
    <source>
        <dbReference type="EMBL" id="XBH21751.1"/>
    </source>
</evidence>
<keyword evidence="2" id="KW-1133">Transmembrane helix</keyword>
<reference evidence="3" key="1">
    <citation type="submission" date="2024-02" db="EMBL/GenBank/DDBJ databases">
        <title>Tomenella chthoni gen. nov. sp. nov., a member of the family Jonesiaceae isolated from bat guano.</title>
        <authorList>
            <person name="Miller S.L."/>
            <person name="King J."/>
            <person name="Sankaranarayanan K."/>
            <person name="Lawson P.A."/>
        </authorList>
    </citation>
    <scope>NUCLEOTIDE SEQUENCE</scope>
    <source>
        <strain evidence="3">BS-20</strain>
    </source>
</reference>
<protein>
    <recommendedName>
        <fullName evidence="4">LPXTG cell wall anchor domain-containing protein</fullName>
    </recommendedName>
</protein>
<gene>
    <name evidence="3" type="ORF">V5R04_00550</name>
</gene>
<organism evidence="3">
    <name type="scientific">Jonesiaceae bacterium BS-20</name>
    <dbReference type="NCBI Taxonomy" id="3120821"/>
    <lineage>
        <taxon>Bacteria</taxon>
        <taxon>Bacillati</taxon>
        <taxon>Actinomycetota</taxon>
        <taxon>Actinomycetes</taxon>
        <taxon>Micrococcales</taxon>
        <taxon>Jonesiaceae</taxon>
    </lineage>
</organism>
<accession>A0AAU7DYD9</accession>
<keyword evidence="2" id="KW-0472">Membrane</keyword>
<proteinExistence type="predicted"/>
<evidence type="ECO:0000256" key="1">
    <source>
        <dbReference type="SAM" id="MobiDB-lite"/>
    </source>
</evidence>
<feature type="compositionally biased region" description="Pro residues" evidence="1">
    <location>
        <begin position="59"/>
        <end position="73"/>
    </location>
</feature>
<keyword evidence="2" id="KW-0812">Transmembrane</keyword>
<dbReference type="EMBL" id="CP146203">
    <property type="protein sequence ID" value="XBH21751.1"/>
    <property type="molecule type" value="Genomic_DNA"/>
</dbReference>
<evidence type="ECO:0008006" key="4">
    <source>
        <dbReference type="Google" id="ProtNLM"/>
    </source>
</evidence>